<reference evidence="4 5" key="1">
    <citation type="journal article" date="2014" name="PLoS Genet.">
        <title>Analysis of the Phlebiopsis gigantea genome, transcriptome and secretome provides insight into its pioneer colonization strategies of wood.</title>
        <authorList>
            <person name="Hori C."/>
            <person name="Ishida T."/>
            <person name="Igarashi K."/>
            <person name="Samejima M."/>
            <person name="Suzuki H."/>
            <person name="Master E."/>
            <person name="Ferreira P."/>
            <person name="Ruiz-Duenas F.J."/>
            <person name="Held B."/>
            <person name="Canessa P."/>
            <person name="Larrondo L.F."/>
            <person name="Schmoll M."/>
            <person name="Druzhinina I.S."/>
            <person name="Kubicek C.P."/>
            <person name="Gaskell J.A."/>
            <person name="Kersten P."/>
            <person name="St John F."/>
            <person name="Glasner J."/>
            <person name="Sabat G."/>
            <person name="Splinter BonDurant S."/>
            <person name="Syed K."/>
            <person name="Yadav J."/>
            <person name="Mgbeahuruike A.C."/>
            <person name="Kovalchuk A."/>
            <person name="Asiegbu F.O."/>
            <person name="Lackner G."/>
            <person name="Hoffmeister D."/>
            <person name="Rencoret J."/>
            <person name="Gutierrez A."/>
            <person name="Sun H."/>
            <person name="Lindquist E."/>
            <person name="Barry K."/>
            <person name="Riley R."/>
            <person name="Grigoriev I.V."/>
            <person name="Henrissat B."/>
            <person name="Kues U."/>
            <person name="Berka R.M."/>
            <person name="Martinez A.T."/>
            <person name="Covert S.F."/>
            <person name="Blanchette R.A."/>
            <person name="Cullen D."/>
        </authorList>
    </citation>
    <scope>NUCLEOTIDE SEQUENCE [LARGE SCALE GENOMIC DNA]</scope>
    <source>
        <strain evidence="4 5">11061_1 CR5-6</strain>
    </source>
</reference>
<accession>A0A0C3S7Z4</accession>
<dbReference type="EMBL" id="KN840438">
    <property type="protein sequence ID" value="KIP12711.1"/>
    <property type="molecule type" value="Genomic_DNA"/>
</dbReference>
<dbReference type="STRING" id="745531.A0A0C3S7Z4"/>
<organism evidence="4 5">
    <name type="scientific">Phlebiopsis gigantea (strain 11061_1 CR5-6)</name>
    <name type="common">White-rot fungus</name>
    <name type="synonym">Peniophora gigantea</name>
    <dbReference type="NCBI Taxonomy" id="745531"/>
    <lineage>
        <taxon>Eukaryota</taxon>
        <taxon>Fungi</taxon>
        <taxon>Dikarya</taxon>
        <taxon>Basidiomycota</taxon>
        <taxon>Agaricomycotina</taxon>
        <taxon>Agaricomycetes</taxon>
        <taxon>Polyporales</taxon>
        <taxon>Phanerochaetaceae</taxon>
        <taxon>Phlebiopsis</taxon>
    </lineage>
</organism>
<dbReference type="InterPro" id="IPR051578">
    <property type="entry name" value="GDPD"/>
</dbReference>
<feature type="region of interest" description="Disordered" evidence="2">
    <location>
        <begin position="60"/>
        <end position="83"/>
    </location>
</feature>
<proteinExistence type="predicted"/>
<dbReference type="SUPFAM" id="SSF51695">
    <property type="entry name" value="PLC-like phosphodiesterases"/>
    <property type="match status" value="1"/>
</dbReference>
<evidence type="ECO:0000256" key="1">
    <source>
        <dbReference type="ARBA" id="ARBA00022801"/>
    </source>
</evidence>
<dbReference type="InterPro" id="IPR017946">
    <property type="entry name" value="PLC-like_Pdiesterase_TIM-brl"/>
</dbReference>
<evidence type="ECO:0000313" key="5">
    <source>
        <dbReference type="Proteomes" id="UP000053257"/>
    </source>
</evidence>
<evidence type="ECO:0000256" key="2">
    <source>
        <dbReference type="SAM" id="MobiDB-lite"/>
    </source>
</evidence>
<dbReference type="Gene3D" id="3.20.20.190">
    <property type="entry name" value="Phosphatidylinositol (PI) phosphodiesterase"/>
    <property type="match status" value="1"/>
</dbReference>
<dbReference type="PANTHER" id="PTHR22958">
    <property type="entry name" value="GLYCEROPHOSPHORYL DIESTER PHOSPHODIESTERASE"/>
    <property type="match status" value="1"/>
</dbReference>
<dbReference type="OrthoDB" id="1577640at2759"/>
<evidence type="ECO:0000313" key="4">
    <source>
        <dbReference type="EMBL" id="KIP12711.1"/>
    </source>
</evidence>
<sequence>MHAHGSAPRLTTAQVSFEINVITPFSGVTLEIGGAVETYWKAIASPVATPATKLTTTRFAPPPRSFASAQTSPSMQSLSTAGSHSLTHSSLSGNFLYVTVQVTRDLQPVLFAEWQLPTDGFNVGVSDVTLAQFLALAERRGRHTLPLSSTSSLAAKDVQGAVSQAMVALSDLLKVIPASVGVCVELAHATGAMLEQRALGRGVELNAAVDAVLRTIYDVTTQGAGQSRARRNVVFTSFSPDACAALNWKQPNYPVFFASQCGRTGVHAPSATALGTRDARDFRVASLHAAVEVCKTNNLLGLLLDAESLHEVPSLVQAVKDCGLLLGAFGTASHLSVLESHGIDAFLHDGIMTYSTRHY</sequence>
<dbReference type="HOGENOM" id="CLU_941825_0_0_1"/>
<feature type="domain" description="GP-PDE" evidence="3">
    <location>
        <begin position="65"/>
        <end position="359"/>
    </location>
</feature>
<dbReference type="AlphaFoldDB" id="A0A0C3S7Z4"/>
<feature type="compositionally biased region" description="Polar residues" evidence="2">
    <location>
        <begin position="67"/>
        <end position="76"/>
    </location>
</feature>
<name>A0A0C3S7Z4_PHLG1</name>
<dbReference type="PROSITE" id="PS51704">
    <property type="entry name" value="GP_PDE"/>
    <property type="match status" value="1"/>
</dbReference>
<dbReference type="Proteomes" id="UP000053257">
    <property type="component" value="Unassembled WGS sequence"/>
</dbReference>
<keyword evidence="1" id="KW-0378">Hydrolase</keyword>
<protein>
    <recommendedName>
        <fullName evidence="3">GP-PDE domain-containing protein</fullName>
    </recommendedName>
</protein>
<keyword evidence="5" id="KW-1185">Reference proteome</keyword>
<dbReference type="PANTHER" id="PTHR22958:SF23">
    <property type="entry name" value="DEPENDENT KINASE INHIBITOR PHO81, PUTATIVE (AFU_ORTHOLOGUE AFUA_4G06020)-RELATED"/>
    <property type="match status" value="1"/>
</dbReference>
<dbReference type="Pfam" id="PF03009">
    <property type="entry name" value="GDPD"/>
    <property type="match status" value="1"/>
</dbReference>
<gene>
    <name evidence="4" type="ORF">PHLGIDRAFT_133639</name>
</gene>
<evidence type="ECO:0000259" key="3">
    <source>
        <dbReference type="PROSITE" id="PS51704"/>
    </source>
</evidence>
<dbReference type="InterPro" id="IPR030395">
    <property type="entry name" value="GP_PDE_dom"/>
</dbReference>
<dbReference type="GO" id="GO:0046475">
    <property type="term" value="P:glycerophospholipid catabolic process"/>
    <property type="evidence" value="ECO:0007669"/>
    <property type="project" value="TreeGrafter"/>
</dbReference>
<dbReference type="GO" id="GO:0047389">
    <property type="term" value="F:glycerophosphocholine phosphodiesterase activity"/>
    <property type="evidence" value="ECO:0007669"/>
    <property type="project" value="TreeGrafter"/>
</dbReference>